<gene>
    <name evidence="2" type="ORF">GGD45_003582</name>
</gene>
<feature type="compositionally biased region" description="Basic and acidic residues" evidence="1">
    <location>
        <begin position="1"/>
        <end position="10"/>
    </location>
</feature>
<dbReference type="Proteomes" id="UP000526625">
    <property type="component" value="Unassembled WGS sequence"/>
</dbReference>
<evidence type="ECO:0000313" key="3">
    <source>
        <dbReference type="Proteomes" id="UP000526625"/>
    </source>
</evidence>
<organism evidence="2 3">
    <name type="scientific">Rhizobium tropici</name>
    <dbReference type="NCBI Taxonomy" id="398"/>
    <lineage>
        <taxon>Bacteria</taxon>
        <taxon>Pseudomonadati</taxon>
        <taxon>Pseudomonadota</taxon>
        <taxon>Alphaproteobacteria</taxon>
        <taxon>Hyphomicrobiales</taxon>
        <taxon>Rhizobiaceae</taxon>
        <taxon>Rhizobium/Agrobacterium group</taxon>
        <taxon>Rhizobium</taxon>
    </lineage>
</organism>
<dbReference type="EMBL" id="JACHBF010000009">
    <property type="protein sequence ID" value="MBB6493156.1"/>
    <property type="molecule type" value="Genomic_DNA"/>
</dbReference>
<reference evidence="2 3" key="1">
    <citation type="submission" date="2020-08" db="EMBL/GenBank/DDBJ databases">
        <title>Genomic Encyclopedia of Type Strains, Phase IV (KMG-V): Genome sequencing to study the core and pangenomes of soil and plant-associated prokaryotes.</title>
        <authorList>
            <person name="Whitman W."/>
        </authorList>
    </citation>
    <scope>NUCLEOTIDE SEQUENCE [LARGE SCALE GENOMIC DNA]</scope>
    <source>
        <strain evidence="2 3">SEMIA 4059</strain>
    </source>
</reference>
<accession>A0ABR6R246</accession>
<proteinExistence type="predicted"/>
<protein>
    <submittedName>
        <fullName evidence="2">Uncharacterized protein</fullName>
    </submittedName>
</protein>
<name>A0ABR6R246_RHITR</name>
<feature type="region of interest" description="Disordered" evidence="1">
    <location>
        <begin position="1"/>
        <end position="29"/>
    </location>
</feature>
<sequence>MGVLSRRFDLDPQDIAAQTEAAEPFDHTR</sequence>
<comment type="caution">
    <text evidence="2">The sequence shown here is derived from an EMBL/GenBank/DDBJ whole genome shotgun (WGS) entry which is preliminary data.</text>
</comment>
<evidence type="ECO:0000256" key="1">
    <source>
        <dbReference type="SAM" id="MobiDB-lite"/>
    </source>
</evidence>
<evidence type="ECO:0000313" key="2">
    <source>
        <dbReference type="EMBL" id="MBB6493156.1"/>
    </source>
</evidence>
<keyword evidence="3" id="KW-1185">Reference proteome</keyword>